<dbReference type="Gene3D" id="1.10.10.10">
    <property type="entry name" value="Winged helix-like DNA-binding domain superfamily/Winged helix DNA-binding domain"/>
    <property type="match status" value="1"/>
</dbReference>
<dbReference type="Pfam" id="PF01527">
    <property type="entry name" value="HTH_Tnp_1"/>
    <property type="match status" value="1"/>
</dbReference>
<feature type="non-terminal residue" evidence="1">
    <location>
        <position position="53"/>
    </location>
</feature>
<evidence type="ECO:0000313" key="2">
    <source>
        <dbReference type="Proteomes" id="UP000448292"/>
    </source>
</evidence>
<sequence length="53" mass="5996">MAKRRRFSPEFKAKVALETLAGEMTLAELSSKYDVHPNMIAAWKRQAIEGMAD</sequence>
<dbReference type="InterPro" id="IPR010921">
    <property type="entry name" value="Trp_repressor/repl_initiator"/>
</dbReference>
<evidence type="ECO:0000313" key="1">
    <source>
        <dbReference type="EMBL" id="TVM13535.1"/>
    </source>
</evidence>
<dbReference type="Proteomes" id="UP000448292">
    <property type="component" value="Unassembled WGS sequence"/>
</dbReference>
<proteinExistence type="predicted"/>
<accession>A0A7M3MAC4</accession>
<dbReference type="InterPro" id="IPR002514">
    <property type="entry name" value="Transposase_8"/>
</dbReference>
<dbReference type="RefSeq" id="WP_144304647.1">
    <property type="nucleotide sequence ID" value="NZ_QMIE01000039.1"/>
</dbReference>
<organism evidence="1 2">
    <name type="scientific">Oceanidesulfovibrio indonesiensis</name>
    <dbReference type="NCBI Taxonomy" id="54767"/>
    <lineage>
        <taxon>Bacteria</taxon>
        <taxon>Pseudomonadati</taxon>
        <taxon>Thermodesulfobacteriota</taxon>
        <taxon>Desulfovibrionia</taxon>
        <taxon>Desulfovibrionales</taxon>
        <taxon>Desulfovibrionaceae</taxon>
        <taxon>Oceanidesulfovibrio</taxon>
    </lineage>
</organism>
<name>A0A7M3MAC4_9BACT</name>
<dbReference type="AlphaFoldDB" id="A0A7M3MAC4"/>
<protein>
    <submittedName>
        <fullName evidence="1">IS3 family transposase</fullName>
    </submittedName>
</protein>
<gene>
    <name evidence="1" type="ORF">DPQ33_18265</name>
</gene>
<dbReference type="InterPro" id="IPR036388">
    <property type="entry name" value="WH-like_DNA-bd_sf"/>
</dbReference>
<dbReference type="GO" id="GO:0043565">
    <property type="term" value="F:sequence-specific DNA binding"/>
    <property type="evidence" value="ECO:0007669"/>
    <property type="project" value="InterPro"/>
</dbReference>
<dbReference type="EMBL" id="QMIE01000039">
    <property type="protein sequence ID" value="TVM13535.1"/>
    <property type="molecule type" value="Genomic_DNA"/>
</dbReference>
<dbReference type="SUPFAM" id="SSF48295">
    <property type="entry name" value="TrpR-like"/>
    <property type="match status" value="1"/>
</dbReference>
<reference evidence="1 2" key="1">
    <citation type="submission" date="2018-06" db="EMBL/GenBank/DDBJ databases">
        <title>Complete genome of Desulfovibrio indonesiensis P37SLT.</title>
        <authorList>
            <person name="Crispim J.S."/>
            <person name="Vidigal P.M.P."/>
            <person name="Silva L.C.F."/>
            <person name="Laguardia C.N."/>
            <person name="Araujo L.C."/>
            <person name="Dias R.S."/>
            <person name="Sousa M.P."/>
            <person name="Paula S.O."/>
            <person name="Silva C."/>
        </authorList>
    </citation>
    <scope>NUCLEOTIDE SEQUENCE [LARGE SCALE GENOMIC DNA]</scope>
    <source>
        <strain evidence="1 2">P37SLT</strain>
    </source>
</reference>
<comment type="caution">
    <text evidence="1">The sequence shown here is derived from an EMBL/GenBank/DDBJ whole genome shotgun (WGS) entry which is preliminary data.</text>
</comment>
<keyword evidence="2" id="KW-1185">Reference proteome</keyword>
<dbReference type="OrthoDB" id="5571971at2"/>
<dbReference type="GO" id="GO:0004803">
    <property type="term" value="F:transposase activity"/>
    <property type="evidence" value="ECO:0007669"/>
    <property type="project" value="InterPro"/>
</dbReference>
<dbReference type="GO" id="GO:0006313">
    <property type="term" value="P:DNA transposition"/>
    <property type="evidence" value="ECO:0007669"/>
    <property type="project" value="InterPro"/>
</dbReference>